<accession>A0ABY7CR01</accession>
<dbReference type="Proteomes" id="UP001164743">
    <property type="component" value="Chromosome 5A"/>
</dbReference>
<dbReference type="GeneID" id="77810413"/>
<evidence type="ECO:0000313" key="2">
    <source>
        <dbReference type="Proteomes" id="UP001164743"/>
    </source>
</evidence>
<protein>
    <submittedName>
        <fullName evidence="1">Uncharacterized protein</fullName>
    </submittedName>
</protein>
<keyword evidence="2" id="KW-1185">Reference proteome</keyword>
<dbReference type="PANTHER" id="PTHR33266:SF1">
    <property type="entry name" value="F-BOX DOMAIN-CONTAINING PROTEIN"/>
    <property type="match status" value="1"/>
</dbReference>
<dbReference type="PANTHER" id="PTHR33266">
    <property type="entry name" value="CHROMOSOME 15, WHOLE GENOME SHOTGUN SEQUENCE"/>
    <property type="match status" value="1"/>
</dbReference>
<sequence>MAKQHPPAEIYKAILSLAGLKLLGPTGLTQPGILTRAQAFAFLVPTIQPRINGALYVNAELIACHAAHCNHIFPDWDAVISNYPLQFTLAAASLNVLQDEVLTGIAYLKV</sequence>
<evidence type="ECO:0000313" key="1">
    <source>
        <dbReference type="EMBL" id="WAQ85152.1"/>
    </source>
</evidence>
<reference evidence="1" key="1">
    <citation type="submission" date="2022-10" db="EMBL/GenBank/DDBJ databases">
        <title>Puccinia triticina Genome sequencing and assembly.</title>
        <authorList>
            <person name="Li C."/>
        </authorList>
    </citation>
    <scope>NUCLEOTIDE SEQUENCE</scope>
    <source>
        <strain evidence="1">Pt15</strain>
    </source>
</reference>
<gene>
    <name evidence="1" type="ORF">PtA15_5A726</name>
</gene>
<name>A0ABY7CR01_9BASI</name>
<organism evidence="1 2">
    <name type="scientific">Puccinia triticina</name>
    <dbReference type="NCBI Taxonomy" id="208348"/>
    <lineage>
        <taxon>Eukaryota</taxon>
        <taxon>Fungi</taxon>
        <taxon>Dikarya</taxon>
        <taxon>Basidiomycota</taxon>
        <taxon>Pucciniomycotina</taxon>
        <taxon>Pucciniomycetes</taxon>
        <taxon>Pucciniales</taxon>
        <taxon>Pucciniaceae</taxon>
        <taxon>Puccinia</taxon>
    </lineage>
</organism>
<dbReference type="EMBL" id="CP110425">
    <property type="protein sequence ID" value="WAQ85152.1"/>
    <property type="molecule type" value="Genomic_DNA"/>
</dbReference>
<dbReference type="RefSeq" id="XP_053020707.1">
    <property type="nucleotide sequence ID" value="XM_053169518.1"/>
</dbReference>
<proteinExistence type="predicted"/>